<dbReference type="KEGG" id="pbk:Back11_51550"/>
<name>A0A3G9IY57_9BACL</name>
<dbReference type="InterPro" id="IPR000086">
    <property type="entry name" value="NUDIX_hydrolase_dom"/>
</dbReference>
<comment type="similarity">
    <text evidence="1 3">Belongs to the Nudix hydrolase family.</text>
</comment>
<dbReference type="InterPro" id="IPR015797">
    <property type="entry name" value="NUDIX_hydrolase-like_dom_sf"/>
</dbReference>
<dbReference type="CDD" id="cd04699">
    <property type="entry name" value="NUDIX_MutT_Nudt1"/>
    <property type="match status" value="1"/>
</dbReference>
<evidence type="ECO:0000256" key="2">
    <source>
        <dbReference type="ARBA" id="ARBA00022801"/>
    </source>
</evidence>
<protein>
    <submittedName>
        <fullName evidence="4">Uncharacterized protein</fullName>
    </submittedName>
</protein>
<dbReference type="PANTHER" id="PTHR43736">
    <property type="entry name" value="ADP-RIBOSE PYROPHOSPHATASE"/>
    <property type="match status" value="1"/>
</dbReference>
<dbReference type="PROSITE" id="PS00893">
    <property type="entry name" value="NUDIX_BOX"/>
    <property type="match status" value="1"/>
</dbReference>
<dbReference type="EMBL" id="AP019308">
    <property type="protein sequence ID" value="BBH23810.1"/>
    <property type="molecule type" value="Genomic_DNA"/>
</dbReference>
<dbReference type="Gene3D" id="3.90.79.10">
    <property type="entry name" value="Nucleoside Triphosphate Pyrophosphohydrolase"/>
    <property type="match status" value="1"/>
</dbReference>
<dbReference type="OrthoDB" id="9787476at2"/>
<sequence>MSIRNEIVVAVKGVIEHNGKVLIMKRASDDVVGGGTWECAGGKISFGEDLENALVREAKEETGLDILVERILYATTFQTDPTRQVIILTYLCRSNRNDVVLSEEHTDYQWSNNEQLRRLLPQGIVDDFEKNDVFSLFS</sequence>
<dbReference type="Proteomes" id="UP000275368">
    <property type="component" value="Chromosome"/>
</dbReference>
<dbReference type="InterPro" id="IPR020476">
    <property type="entry name" value="Nudix_hydrolase"/>
</dbReference>
<dbReference type="InterPro" id="IPR020084">
    <property type="entry name" value="NUDIX_hydrolase_CS"/>
</dbReference>
<organism evidence="4 5">
    <name type="scientific">Paenibacillus baekrokdamisoli</name>
    <dbReference type="NCBI Taxonomy" id="1712516"/>
    <lineage>
        <taxon>Bacteria</taxon>
        <taxon>Bacillati</taxon>
        <taxon>Bacillota</taxon>
        <taxon>Bacilli</taxon>
        <taxon>Bacillales</taxon>
        <taxon>Paenibacillaceae</taxon>
        <taxon>Paenibacillus</taxon>
    </lineage>
</organism>
<evidence type="ECO:0000256" key="3">
    <source>
        <dbReference type="RuleBase" id="RU003476"/>
    </source>
</evidence>
<reference evidence="4 5" key="1">
    <citation type="submission" date="2018-11" db="EMBL/GenBank/DDBJ databases">
        <title>Complete genome sequence of Paenibacillus baekrokdamisoli strain KCTC 33723.</title>
        <authorList>
            <person name="Kang S.W."/>
            <person name="Lee K.C."/>
            <person name="Kim K.K."/>
            <person name="Kim J.S."/>
            <person name="Kim D.S."/>
            <person name="Ko S.H."/>
            <person name="Yang S.H."/>
            <person name="Lee J.S."/>
        </authorList>
    </citation>
    <scope>NUCLEOTIDE SEQUENCE [LARGE SCALE GENOMIC DNA]</scope>
    <source>
        <strain evidence="4 5">KCTC 33723</strain>
    </source>
</reference>
<evidence type="ECO:0000256" key="1">
    <source>
        <dbReference type="ARBA" id="ARBA00005582"/>
    </source>
</evidence>
<dbReference type="Pfam" id="PF00293">
    <property type="entry name" value="NUDIX"/>
    <property type="match status" value="1"/>
</dbReference>
<accession>A0A3G9IY57</accession>
<dbReference type="AlphaFoldDB" id="A0A3G9IY57"/>
<dbReference type="SUPFAM" id="SSF55811">
    <property type="entry name" value="Nudix"/>
    <property type="match status" value="1"/>
</dbReference>
<evidence type="ECO:0000313" key="5">
    <source>
        <dbReference type="Proteomes" id="UP000275368"/>
    </source>
</evidence>
<dbReference type="PROSITE" id="PS51462">
    <property type="entry name" value="NUDIX"/>
    <property type="match status" value="1"/>
</dbReference>
<proteinExistence type="inferred from homology"/>
<dbReference type="RefSeq" id="WP_125663575.1">
    <property type="nucleotide sequence ID" value="NZ_AP019308.1"/>
</dbReference>
<gene>
    <name evidence="4" type="ORF">Back11_51550</name>
</gene>
<keyword evidence="5" id="KW-1185">Reference proteome</keyword>
<evidence type="ECO:0000313" key="4">
    <source>
        <dbReference type="EMBL" id="BBH23810.1"/>
    </source>
</evidence>
<dbReference type="PANTHER" id="PTHR43736:SF1">
    <property type="entry name" value="DIHYDRONEOPTERIN TRIPHOSPHATE DIPHOSPHATASE"/>
    <property type="match status" value="1"/>
</dbReference>
<dbReference type="GO" id="GO:0016787">
    <property type="term" value="F:hydrolase activity"/>
    <property type="evidence" value="ECO:0007669"/>
    <property type="project" value="UniProtKB-KW"/>
</dbReference>
<keyword evidence="2 3" id="KW-0378">Hydrolase</keyword>
<dbReference type="PRINTS" id="PR00502">
    <property type="entry name" value="NUDIXFAMILY"/>
</dbReference>